<name>S8CIJ2_9LAMI</name>
<proteinExistence type="predicted"/>
<comment type="caution">
    <text evidence="2">The sequence shown here is derived from an EMBL/GenBank/DDBJ whole genome shotgun (WGS) entry which is preliminary data.</text>
</comment>
<feature type="compositionally biased region" description="Basic and acidic residues" evidence="1">
    <location>
        <begin position="91"/>
        <end position="103"/>
    </location>
</feature>
<feature type="region of interest" description="Disordered" evidence="1">
    <location>
        <begin position="55"/>
        <end position="116"/>
    </location>
</feature>
<organism evidence="2 3">
    <name type="scientific">Genlisea aurea</name>
    <dbReference type="NCBI Taxonomy" id="192259"/>
    <lineage>
        <taxon>Eukaryota</taxon>
        <taxon>Viridiplantae</taxon>
        <taxon>Streptophyta</taxon>
        <taxon>Embryophyta</taxon>
        <taxon>Tracheophyta</taxon>
        <taxon>Spermatophyta</taxon>
        <taxon>Magnoliopsida</taxon>
        <taxon>eudicotyledons</taxon>
        <taxon>Gunneridae</taxon>
        <taxon>Pentapetalae</taxon>
        <taxon>asterids</taxon>
        <taxon>lamiids</taxon>
        <taxon>Lamiales</taxon>
        <taxon>Lentibulariaceae</taxon>
        <taxon>Genlisea</taxon>
    </lineage>
</organism>
<dbReference type="Proteomes" id="UP000015453">
    <property type="component" value="Unassembled WGS sequence"/>
</dbReference>
<dbReference type="PANTHER" id="PTHR36373">
    <property type="entry name" value="EXPRESSED PROTEIN"/>
    <property type="match status" value="1"/>
</dbReference>
<feature type="non-terminal residue" evidence="2">
    <location>
        <position position="165"/>
    </location>
</feature>
<keyword evidence="3" id="KW-1185">Reference proteome</keyword>
<evidence type="ECO:0000313" key="3">
    <source>
        <dbReference type="Proteomes" id="UP000015453"/>
    </source>
</evidence>
<dbReference type="EMBL" id="AUSU01003629">
    <property type="protein sequence ID" value="EPS66545.1"/>
    <property type="molecule type" value="Genomic_DNA"/>
</dbReference>
<protein>
    <submittedName>
        <fullName evidence="2">Uncharacterized protein</fullName>
    </submittedName>
</protein>
<dbReference type="OrthoDB" id="1924112at2759"/>
<feature type="compositionally biased region" description="Polar residues" evidence="1">
    <location>
        <begin position="104"/>
        <end position="113"/>
    </location>
</feature>
<evidence type="ECO:0000256" key="1">
    <source>
        <dbReference type="SAM" id="MobiDB-lite"/>
    </source>
</evidence>
<dbReference type="AlphaFoldDB" id="S8CIJ2"/>
<reference evidence="2 3" key="1">
    <citation type="journal article" date="2013" name="BMC Genomics">
        <title>The miniature genome of a carnivorous plant Genlisea aurea contains a low number of genes and short non-coding sequences.</title>
        <authorList>
            <person name="Leushkin E.V."/>
            <person name="Sutormin R.A."/>
            <person name="Nabieva E.R."/>
            <person name="Penin A.A."/>
            <person name="Kondrashov A.S."/>
            <person name="Logacheva M.D."/>
        </authorList>
    </citation>
    <scope>NUCLEOTIDE SEQUENCE [LARGE SCALE GENOMIC DNA]</scope>
</reference>
<evidence type="ECO:0000313" key="2">
    <source>
        <dbReference type="EMBL" id="EPS66545.1"/>
    </source>
</evidence>
<sequence length="165" mass="18815">MEAAVIDWKTVDSRFVRDELFEGISAPKWVDFFAAADDDESIDDDAWFCKPSCDHPKTAEDFRRKKTPLLNPSPVDRNKRDPSLKKRIKGLKCEFEAESDENRNPNLSPSTPKAFTDDNVMAMGMRKTKLRSTMSAKNLFSGGDFLNKIAEFCTELKRLATRTKD</sequence>
<gene>
    <name evidence="2" type="ORF">M569_08234</name>
</gene>
<dbReference type="PANTHER" id="PTHR36373:SF1">
    <property type="entry name" value="EXPRESSED PROTEIN"/>
    <property type="match status" value="1"/>
</dbReference>
<accession>S8CIJ2</accession>